<reference evidence="2 3" key="1">
    <citation type="submission" date="2016-04" db="EMBL/GenBank/DDBJ databases">
        <authorList>
            <person name="Evans L.H."/>
            <person name="Alamgir A."/>
            <person name="Owens N."/>
            <person name="Weber N.D."/>
            <person name="Virtaneva K."/>
            <person name="Barbian K."/>
            <person name="Babar A."/>
            <person name="Rosenke K."/>
        </authorList>
    </citation>
    <scope>NUCLEOTIDE SEQUENCE [LARGE SCALE GENOMIC DNA]</scope>
    <source>
        <strain evidence="2 3">JL2886</strain>
    </source>
</reference>
<protein>
    <recommendedName>
        <fullName evidence="4">DUF3108 domain-containing protein</fullName>
    </recommendedName>
</protein>
<dbReference type="EMBL" id="CP015124">
    <property type="protein sequence ID" value="ANP35889.1"/>
    <property type="molecule type" value="Genomic_DNA"/>
</dbReference>
<keyword evidence="3" id="KW-1185">Reference proteome</keyword>
<keyword evidence="1" id="KW-0732">Signal</keyword>
<dbReference type="RefSeq" id="WP_065270950.1">
    <property type="nucleotide sequence ID" value="NZ_CP015124.1"/>
</dbReference>
<gene>
    <name evidence="2" type="ORF">JL2886_00967</name>
</gene>
<dbReference type="AlphaFoldDB" id="A0A1B0ZNZ9"/>
<evidence type="ECO:0000256" key="1">
    <source>
        <dbReference type="SAM" id="SignalP"/>
    </source>
</evidence>
<dbReference type="OrthoDB" id="6086999at2"/>
<proteinExistence type="predicted"/>
<evidence type="ECO:0008006" key="4">
    <source>
        <dbReference type="Google" id="ProtNLM"/>
    </source>
</evidence>
<organism evidence="2 3">
    <name type="scientific">Phaeobacter gallaeciensis</name>
    <dbReference type="NCBI Taxonomy" id="60890"/>
    <lineage>
        <taxon>Bacteria</taxon>
        <taxon>Pseudomonadati</taxon>
        <taxon>Pseudomonadota</taxon>
        <taxon>Alphaproteobacteria</taxon>
        <taxon>Rhodobacterales</taxon>
        <taxon>Roseobacteraceae</taxon>
        <taxon>Phaeobacter</taxon>
    </lineage>
</organism>
<feature type="signal peptide" evidence="1">
    <location>
        <begin position="1"/>
        <end position="22"/>
    </location>
</feature>
<evidence type="ECO:0000313" key="2">
    <source>
        <dbReference type="EMBL" id="ANP35889.1"/>
    </source>
</evidence>
<dbReference type="Pfam" id="PF19630">
    <property type="entry name" value="DUF6134"/>
    <property type="match status" value="1"/>
</dbReference>
<evidence type="ECO:0000313" key="3">
    <source>
        <dbReference type="Proteomes" id="UP000092565"/>
    </source>
</evidence>
<accession>A0A1B0ZNZ9</accession>
<name>A0A1B0ZNZ9_9RHOB</name>
<feature type="chain" id="PRO_5044369990" description="DUF3108 domain-containing protein" evidence="1">
    <location>
        <begin position="23"/>
        <end position="199"/>
    </location>
</feature>
<sequence length="199" mass="21826">MQILRKLAVLVTAIGLATPVLASSPPSQGALRFDVIRKGKDIGELSYSFSGSAAKYSVQVVTDIAVKIPLIRVNAYAFKQNSVETWANGKMTSIRSATDDDGDAHQISEKGRGLLPASLWNDDILKRRQLLNTIDGSVMSVRVIDLGVQNVPTRSGQLRAHHYRISGDLERDVWYDQNGDLAHVSFKADDGSTVTYLRK</sequence>
<dbReference type="Proteomes" id="UP000092565">
    <property type="component" value="Chromosome"/>
</dbReference>
<dbReference type="InterPro" id="IPR045767">
    <property type="entry name" value="DUF6134"/>
</dbReference>